<proteinExistence type="predicted"/>
<reference evidence="4" key="1">
    <citation type="journal article" date="2013" name="Science">
        <title>The Amborella genome and the evolution of flowering plants.</title>
        <authorList>
            <consortium name="Amborella Genome Project"/>
        </authorList>
    </citation>
    <scope>NUCLEOTIDE SEQUENCE [LARGE SCALE GENOMIC DNA]</scope>
</reference>
<dbReference type="Pfam" id="PF00160">
    <property type="entry name" value="Pro_isomerase"/>
    <property type="match status" value="1"/>
</dbReference>
<keyword evidence="1" id="KW-1133">Transmembrane helix</keyword>
<dbReference type="HOGENOM" id="CLU_853680_0_0_1"/>
<dbReference type="InterPro" id="IPR002130">
    <property type="entry name" value="Cyclophilin-type_PPIase_dom"/>
</dbReference>
<dbReference type="Gene3D" id="2.40.100.10">
    <property type="entry name" value="Cyclophilin-like"/>
    <property type="match status" value="1"/>
</dbReference>
<accession>W1P290</accession>
<dbReference type="AlphaFoldDB" id="W1P290"/>
<dbReference type="GO" id="GO:0003755">
    <property type="term" value="F:peptidyl-prolyl cis-trans isomerase activity"/>
    <property type="evidence" value="ECO:0007669"/>
    <property type="project" value="InterPro"/>
</dbReference>
<feature type="domain" description="PPIase cyclophilin-type" evidence="2">
    <location>
        <begin position="163"/>
        <end position="313"/>
    </location>
</feature>
<name>W1P290_AMBTC</name>
<feature type="transmembrane region" description="Helical" evidence="1">
    <location>
        <begin position="12"/>
        <end position="37"/>
    </location>
</feature>
<dbReference type="KEGG" id="atr:18429151"/>
<dbReference type="eggNOG" id="ENOG502QQWW">
    <property type="taxonomic scope" value="Eukaryota"/>
</dbReference>
<evidence type="ECO:0000313" key="3">
    <source>
        <dbReference type="EMBL" id="ERN01075.1"/>
    </source>
</evidence>
<evidence type="ECO:0000313" key="4">
    <source>
        <dbReference type="Proteomes" id="UP000017836"/>
    </source>
</evidence>
<dbReference type="SUPFAM" id="SSF50891">
    <property type="entry name" value="Cyclophilin-like"/>
    <property type="match status" value="1"/>
</dbReference>
<dbReference type="PANTHER" id="PTHR46873:SF1">
    <property type="entry name" value="EXPRESSED PROTEIN"/>
    <property type="match status" value="1"/>
</dbReference>
<evidence type="ECO:0000256" key="1">
    <source>
        <dbReference type="SAM" id="Phobius"/>
    </source>
</evidence>
<keyword evidence="4" id="KW-1185">Reference proteome</keyword>
<keyword evidence="1" id="KW-0812">Transmembrane</keyword>
<dbReference type="FunFam" id="2.40.100.10:FF:000086">
    <property type="entry name" value="Predicted protein"/>
    <property type="match status" value="1"/>
</dbReference>
<dbReference type="PANTHER" id="PTHR46873">
    <property type="entry name" value="EXPRESSED PROTEIN"/>
    <property type="match status" value="1"/>
</dbReference>
<sequence length="338" mass="36934">MGRKQSESEGNRWPCLVLLGITLLSSTLVYIALSVAFQPRSPSIMSFSQFGSVEGGIGVGDCCRGIEQLELWGPAVKWGSDFKFNSSDKCCEACKSMCSGDGPCLCNSWVFCGDKDRCENKFGECWLKKQKDPLSPDVQALEDKEKVIWTSGLVYGKGEGIIGLETQHGTIHLKLLPDCAPHSVAYIIELLKLHHCAGCHIYRAEGRGNSWDSEGNHIMESPLGPPFALIQGTLEAQGVTFKGIPAEACPSIRRGSVAWIGSGPDFFISLANHEEWGSVYTVFGSVLPEDMEIAEKIAQLPTTSDVWKNIQVSVLENPISLKLKKYEVMSLDIRAKGS</sequence>
<dbReference type="OMA" id="SEWKHEY"/>
<dbReference type="EMBL" id="KI394767">
    <property type="protein sequence ID" value="ERN01075.1"/>
    <property type="molecule type" value="Genomic_DNA"/>
</dbReference>
<gene>
    <name evidence="3" type="ORF">AMTR_s00002p00177010</name>
</gene>
<dbReference type="STRING" id="13333.W1P290"/>
<protein>
    <recommendedName>
        <fullName evidence="2">PPIase cyclophilin-type domain-containing protein</fullName>
    </recommendedName>
</protein>
<keyword evidence="1" id="KW-0472">Membrane</keyword>
<dbReference type="Proteomes" id="UP000017836">
    <property type="component" value="Unassembled WGS sequence"/>
</dbReference>
<dbReference type="OrthoDB" id="532384at2759"/>
<organism evidence="3 4">
    <name type="scientific">Amborella trichopoda</name>
    <dbReference type="NCBI Taxonomy" id="13333"/>
    <lineage>
        <taxon>Eukaryota</taxon>
        <taxon>Viridiplantae</taxon>
        <taxon>Streptophyta</taxon>
        <taxon>Embryophyta</taxon>
        <taxon>Tracheophyta</taxon>
        <taxon>Spermatophyta</taxon>
        <taxon>Magnoliopsida</taxon>
        <taxon>Amborellales</taxon>
        <taxon>Amborellaceae</taxon>
        <taxon>Amborella</taxon>
    </lineage>
</organism>
<dbReference type="InterPro" id="IPR029000">
    <property type="entry name" value="Cyclophilin-like_dom_sf"/>
</dbReference>
<dbReference type="Gramene" id="ERN01075">
    <property type="protein sequence ID" value="ERN01075"/>
    <property type="gene ID" value="AMTR_s00002p00177010"/>
</dbReference>
<evidence type="ECO:0000259" key="2">
    <source>
        <dbReference type="Pfam" id="PF00160"/>
    </source>
</evidence>